<comment type="similarity">
    <text evidence="7 19">Belongs to the 1-acyl-sn-glycerol-3-phosphate acyltransferase family.</text>
</comment>
<evidence type="ECO:0000256" key="1">
    <source>
        <dbReference type="ARBA" id="ARBA00000091"/>
    </source>
</evidence>
<comment type="catalytic activity">
    <reaction evidence="3">
        <text>1-(9Z-octadecenoyl)-sn-glycero-3-phosphate + hexadecanoyl-CoA = 1-(9Z)-octadecenoyl-2-hexadecanoyl-sn-glycero-3-phosphate + CoA</text>
        <dbReference type="Rhea" id="RHEA:37143"/>
        <dbReference type="ChEBI" id="CHEBI:57287"/>
        <dbReference type="ChEBI" id="CHEBI:57379"/>
        <dbReference type="ChEBI" id="CHEBI:74544"/>
        <dbReference type="ChEBI" id="CHEBI:74551"/>
    </reaction>
    <physiologicalReaction direction="left-to-right" evidence="3">
        <dbReference type="Rhea" id="RHEA:37144"/>
    </physiologicalReaction>
</comment>
<evidence type="ECO:0000256" key="2">
    <source>
        <dbReference type="ARBA" id="ARBA00000300"/>
    </source>
</evidence>
<gene>
    <name evidence="22" type="primary">AGPAT1</name>
    <name evidence="22" type="ORF">BLAG_LOCUS23974</name>
</gene>
<dbReference type="InterPro" id="IPR004552">
    <property type="entry name" value="AGP_acyltrans"/>
</dbReference>
<evidence type="ECO:0000313" key="23">
    <source>
        <dbReference type="Proteomes" id="UP000838412"/>
    </source>
</evidence>
<dbReference type="SUPFAM" id="SSF69593">
    <property type="entry name" value="Glycerol-3-phosphate (1)-acyltransferase"/>
    <property type="match status" value="1"/>
</dbReference>
<proteinExistence type="inferred from homology"/>
<dbReference type="OrthoDB" id="202234at2759"/>
<dbReference type="EMBL" id="OV696693">
    <property type="protein sequence ID" value="CAH1272285.1"/>
    <property type="molecule type" value="Genomic_DNA"/>
</dbReference>
<dbReference type="GO" id="GO:0005783">
    <property type="term" value="C:endoplasmic reticulum"/>
    <property type="evidence" value="ECO:0007669"/>
    <property type="project" value="TreeGrafter"/>
</dbReference>
<evidence type="ECO:0000256" key="9">
    <source>
        <dbReference type="ARBA" id="ARBA00023315"/>
    </source>
</evidence>
<comment type="catalytic activity">
    <reaction evidence="1">
        <text>(11Z)-octadecenoyl-CoA + 1-(9Z-octadecenoyl)-sn-glycero-3-phosphate = 1-(9Z)-octadecenoyl-2-(11Z)-octadecenoyl-sn-glycero-3-phosphate + CoA</text>
        <dbReference type="Rhea" id="RHEA:37603"/>
        <dbReference type="ChEBI" id="CHEBI:57287"/>
        <dbReference type="ChEBI" id="CHEBI:74544"/>
        <dbReference type="ChEBI" id="CHEBI:75121"/>
        <dbReference type="ChEBI" id="CHEBI:75122"/>
    </reaction>
    <physiologicalReaction direction="left-to-right" evidence="1">
        <dbReference type="Rhea" id="RHEA:37604"/>
    </physiologicalReaction>
</comment>
<feature type="transmembrane region" description="Helical" evidence="20">
    <location>
        <begin position="58"/>
        <end position="78"/>
    </location>
</feature>
<evidence type="ECO:0000256" key="11">
    <source>
        <dbReference type="ARBA" id="ARBA00047814"/>
    </source>
</evidence>
<comment type="function">
    <text evidence="5">Converts 1-acyl-sn-glycerol-3-phosphate (lysophosphatidic acid or LPA) into 1,2-diacyl-sn-glycerol-3-phosphate (phosphatidic acid or PA) by incorporating an acyl moiety at the sn-2 position of the glycerol backbone.</text>
</comment>
<keyword evidence="20" id="KW-1133">Transmembrane helix</keyword>
<comment type="catalytic activity">
    <reaction evidence="17">
        <text>1-eicosanoyl-sn-glycero-3-phosphate + (9Z)-octadecenoyl-CoA = 1-eicosanoyl-2-(9Z)-octadecenoyl-sn-glycero-3-phosphate + CoA</text>
        <dbReference type="Rhea" id="RHEA:37183"/>
        <dbReference type="ChEBI" id="CHEBI:57287"/>
        <dbReference type="ChEBI" id="CHEBI:57387"/>
        <dbReference type="ChEBI" id="CHEBI:74583"/>
        <dbReference type="ChEBI" id="CHEBI:74584"/>
    </reaction>
    <physiologicalReaction direction="left-to-right" evidence="17">
        <dbReference type="Rhea" id="RHEA:37184"/>
    </physiologicalReaction>
</comment>
<dbReference type="GO" id="GO:0016020">
    <property type="term" value="C:membrane"/>
    <property type="evidence" value="ECO:0007669"/>
    <property type="project" value="InterPro"/>
</dbReference>
<evidence type="ECO:0000256" key="6">
    <source>
        <dbReference type="ARBA" id="ARBA00004728"/>
    </source>
</evidence>
<evidence type="ECO:0000256" key="17">
    <source>
        <dbReference type="ARBA" id="ARBA00049491"/>
    </source>
</evidence>
<evidence type="ECO:0000256" key="10">
    <source>
        <dbReference type="ARBA" id="ARBA00047525"/>
    </source>
</evidence>
<evidence type="ECO:0000256" key="14">
    <source>
        <dbReference type="ARBA" id="ARBA00048956"/>
    </source>
</evidence>
<comment type="domain">
    <text evidence="19">The HXXXXD motif is essential for acyltransferase activity and may constitute the binding site for the phosphate moiety of the glycerol-3-phosphate.</text>
</comment>
<evidence type="ECO:0000256" key="19">
    <source>
        <dbReference type="RuleBase" id="RU361267"/>
    </source>
</evidence>
<dbReference type="CDD" id="cd07989">
    <property type="entry name" value="LPLAT_AGPAT-like"/>
    <property type="match status" value="1"/>
</dbReference>
<dbReference type="PANTHER" id="PTHR10434:SF11">
    <property type="entry name" value="1-ACYL-SN-GLYCEROL-3-PHOSPHATE ACYLTRANSFERASE"/>
    <property type="match status" value="1"/>
</dbReference>
<evidence type="ECO:0000256" key="13">
    <source>
        <dbReference type="ARBA" id="ARBA00048293"/>
    </source>
</evidence>
<evidence type="ECO:0000256" key="15">
    <source>
        <dbReference type="ARBA" id="ARBA00048973"/>
    </source>
</evidence>
<comment type="catalytic activity">
    <reaction evidence="13">
        <text>1-(9Z,12Z,15Z)-octadecatrienoyl-sn-glycero-3-phosphate + (9Z)-octadecenoyl-CoA = 1-(9Z,12Z,15Z)-octadecatrienoyl-2-(9Z)-octadecenoyl-sn-glycero-3-phosphate + CoA</text>
        <dbReference type="Rhea" id="RHEA:37139"/>
        <dbReference type="ChEBI" id="CHEBI:57287"/>
        <dbReference type="ChEBI" id="CHEBI:57387"/>
        <dbReference type="ChEBI" id="CHEBI:74549"/>
        <dbReference type="ChEBI" id="CHEBI:74550"/>
    </reaction>
    <physiologicalReaction direction="left-to-right" evidence="13">
        <dbReference type="Rhea" id="RHEA:37140"/>
    </physiologicalReaction>
</comment>
<dbReference type="Pfam" id="PF01553">
    <property type="entry name" value="Acyltransferase"/>
    <property type="match status" value="1"/>
</dbReference>
<dbReference type="PANTHER" id="PTHR10434">
    <property type="entry name" value="1-ACYL-SN-GLYCEROL-3-PHOSPHATE ACYLTRANSFERASE"/>
    <property type="match status" value="1"/>
</dbReference>
<comment type="catalytic activity">
    <reaction evidence="4">
        <text>1-(9Z-octadecenoyl)-sn-glycero-3-phosphate + tetradecanoyl-CoA = 1-(9Z)-octadecenoyl-2-tetradecanoyl-sn-glycero-3-phosphate + CoA</text>
        <dbReference type="Rhea" id="RHEA:37171"/>
        <dbReference type="ChEBI" id="CHEBI:57287"/>
        <dbReference type="ChEBI" id="CHEBI:57385"/>
        <dbReference type="ChEBI" id="CHEBI:74544"/>
        <dbReference type="ChEBI" id="CHEBI:74579"/>
    </reaction>
    <physiologicalReaction direction="left-to-right" evidence="4">
        <dbReference type="Rhea" id="RHEA:37172"/>
    </physiologicalReaction>
</comment>
<keyword evidence="19" id="KW-1208">Phospholipid metabolism</keyword>
<evidence type="ECO:0000313" key="22">
    <source>
        <dbReference type="EMBL" id="CAH1272285.1"/>
    </source>
</evidence>
<dbReference type="Proteomes" id="UP000838412">
    <property type="component" value="Chromosome 8"/>
</dbReference>
<keyword evidence="19" id="KW-0594">Phospholipid biosynthesis</keyword>
<evidence type="ECO:0000256" key="4">
    <source>
        <dbReference type="ARBA" id="ARBA00001783"/>
    </source>
</evidence>
<comment type="pathway">
    <text evidence="6">Phospholipid metabolism; CDP-diacylglycerol biosynthesis; CDP-diacylglycerol from sn-glycerol 3-phosphate: step 2/3.</text>
</comment>
<comment type="catalytic activity">
    <reaction evidence="15">
        <text>pentadecanoyl-CoA + 1-(9Z-octadecenoyl)-sn-glycero-3-phosphate = 1-(9Z)-octadecenoyl-2-pentadecanoyl-sn-glycero-3-phosphate + CoA</text>
        <dbReference type="Rhea" id="RHEA:37175"/>
        <dbReference type="ChEBI" id="CHEBI:57287"/>
        <dbReference type="ChEBI" id="CHEBI:74309"/>
        <dbReference type="ChEBI" id="CHEBI:74544"/>
        <dbReference type="ChEBI" id="CHEBI:74578"/>
    </reaction>
    <physiologicalReaction direction="left-to-right" evidence="15">
        <dbReference type="Rhea" id="RHEA:37176"/>
    </physiologicalReaction>
</comment>
<dbReference type="EC" id="2.3.1.51" evidence="19"/>
<comment type="catalytic activity">
    <reaction evidence="12">
        <text>1-(6Z,9Z,12Z-octadecatrienoyl)-sn-glycero-3-phosphate + (9Z)-octadecenoyl-CoA = (6Z,9Z,12Z)-octadecatrienoyl-2-(9Z)-octadecenoyl-sn-glycero-3-phosphate + CoA</text>
        <dbReference type="Rhea" id="RHEA:37179"/>
        <dbReference type="ChEBI" id="CHEBI:57287"/>
        <dbReference type="ChEBI" id="CHEBI:57387"/>
        <dbReference type="ChEBI" id="CHEBI:74581"/>
        <dbReference type="ChEBI" id="CHEBI:74582"/>
    </reaction>
    <physiologicalReaction direction="left-to-right" evidence="12">
        <dbReference type="Rhea" id="RHEA:37180"/>
    </physiologicalReaction>
</comment>
<feature type="transmembrane region" description="Helical" evidence="20">
    <location>
        <begin position="149"/>
        <end position="167"/>
    </location>
</feature>
<keyword evidence="23" id="KW-1185">Reference proteome</keyword>
<comment type="catalytic activity">
    <reaction evidence="10">
        <text>1-hexadecanoyl-sn-glycero-3-phosphate + (9Z)-octadecenoyl-CoA = 1-hexadecanoyl-2-(9Z-octadecenoyl)-sn-glycero-3-phosphate + CoA</text>
        <dbReference type="Rhea" id="RHEA:33187"/>
        <dbReference type="ChEBI" id="CHEBI:57287"/>
        <dbReference type="ChEBI" id="CHEBI:57387"/>
        <dbReference type="ChEBI" id="CHEBI:57518"/>
        <dbReference type="ChEBI" id="CHEBI:64839"/>
    </reaction>
    <physiologicalReaction direction="left-to-right" evidence="10">
        <dbReference type="Rhea" id="RHEA:33188"/>
    </physiologicalReaction>
</comment>
<evidence type="ECO:0000256" key="16">
    <source>
        <dbReference type="ARBA" id="ARBA00049345"/>
    </source>
</evidence>
<dbReference type="GO" id="GO:0006654">
    <property type="term" value="P:phosphatidic acid biosynthetic process"/>
    <property type="evidence" value="ECO:0007669"/>
    <property type="project" value="TreeGrafter"/>
</dbReference>
<reference evidence="22" key="1">
    <citation type="submission" date="2022-01" db="EMBL/GenBank/DDBJ databases">
        <authorList>
            <person name="Braso-Vives M."/>
        </authorList>
    </citation>
    <scope>NUCLEOTIDE SEQUENCE</scope>
</reference>
<organism evidence="22 23">
    <name type="scientific">Branchiostoma lanceolatum</name>
    <name type="common">Common lancelet</name>
    <name type="synonym">Amphioxus lanceolatum</name>
    <dbReference type="NCBI Taxonomy" id="7740"/>
    <lineage>
        <taxon>Eukaryota</taxon>
        <taxon>Metazoa</taxon>
        <taxon>Chordata</taxon>
        <taxon>Cephalochordata</taxon>
        <taxon>Leptocardii</taxon>
        <taxon>Amphioxiformes</taxon>
        <taxon>Branchiostomatidae</taxon>
        <taxon>Branchiostoma</taxon>
    </lineage>
</organism>
<feature type="domain" description="Phospholipid/glycerol acyltransferase" evidence="21">
    <location>
        <begin position="118"/>
        <end position="233"/>
    </location>
</feature>
<keyword evidence="9 19" id="KW-0012">Acyltransferase</keyword>
<comment type="catalytic activity">
    <reaction evidence="11">
        <text>1-tetradecanoyl-sn-glycerol 3-phosphate + (9Z)-octadecenoyl-CoA = 1-tetradecanoyl-2-(9Z)-octadecenoyl-sn-glycero-3-phosphate + CoA</text>
        <dbReference type="Rhea" id="RHEA:37187"/>
        <dbReference type="ChEBI" id="CHEBI:57287"/>
        <dbReference type="ChEBI" id="CHEBI:57387"/>
        <dbReference type="ChEBI" id="CHEBI:72683"/>
        <dbReference type="ChEBI" id="CHEBI:74586"/>
    </reaction>
    <physiologicalReaction direction="left-to-right" evidence="11">
        <dbReference type="Rhea" id="RHEA:37188"/>
    </physiologicalReaction>
</comment>
<name>A0A8K0AD93_BRALA</name>
<keyword evidence="20" id="KW-0472">Membrane</keyword>
<feature type="transmembrane region" description="Helical" evidence="20">
    <location>
        <begin position="25"/>
        <end position="46"/>
    </location>
</feature>
<keyword evidence="8 19" id="KW-0808">Transferase</keyword>
<evidence type="ECO:0000256" key="18">
    <source>
        <dbReference type="ARBA" id="ARBA00049561"/>
    </source>
</evidence>
<evidence type="ECO:0000256" key="8">
    <source>
        <dbReference type="ARBA" id="ARBA00022679"/>
    </source>
</evidence>
<feature type="transmembrane region" description="Helical" evidence="20">
    <location>
        <begin position="214"/>
        <end position="233"/>
    </location>
</feature>
<sequence length="296" mass="33860">MGPWRGERSSRNGVNDRKFGTKMAVVELEVLHYGIIAILLILPVLYETSATFKYFAKFILYDIIVMAIAVFLMPVLAFRPRDVNNYRIVSWVVKNTMKIFAIKIDIKHKERLVSDQPYILVSNHQSSLDFIGMMELLPDRCAFLAKRELLWAGPFGISSWLCGTVFIDRLNPEKARDTMDQTAEILHTKNIKLWIFPEGTRNHNGSMLPFKKGAFYLAVQAQIPIVPVVFSSFSHFYNKKERKFETGRVTATVLPPVSTEGLTKDDVGDLTEQVRKTMLQTFNETSLPRMEPNGYS</sequence>
<dbReference type="NCBIfam" id="TIGR00530">
    <property type="entry name" value="AGP_acyltrn"/>
    <property type="match status" value="1"/>
</dbReference>
<dbReference type="GO" id="GO:0003841">
    <property type="term" value="F:1-acylglycerol-3-phosphate O-acyltransferase activity"/>
    <property type="evidence" value="ECO:0007669"/>
    <property type="project" value="UniProtKB-UniRule"/>
</dbReference>
<evidence type="ECO:0000256" key="5">
    <source>
        <dbReference type="ARBA" id="ARBA00004086"/>
    </source>
</evidence>
<evidence type="ECO:0000259" key="21">
    <source>
        <dbReference type="SMART" id="SM00563"/>
    </source>
</evidence>
<keyword evidence="19" id="KW-0443">Lipid metabolism</keyword>
<comment type="catalytic activity">
    <reaction evidence="2">
        <text>a 1-acyl-sn-glycero-3-phosphate + an acyl-CoA = a 1,2-diacyl-sn-glycero-3-phosphate + CoA</text>
        <dbReference type="Rhea" id="RHEA:19709"/>
        <dbReference type="ChEBI" id="CHEBI:57287"/>
        <dbReference type="ChEBI" id="CHEBI:57970"/>
        <dbReference type="ChEBI" id="CHEBI:58342"/>
        <dbReference type="ChEBI" id="CHEBI:58608"/>
        <dbReference type="EC" id="2.3.1.51"/>
    </reaction>
    <physiologicalReaction direction="left-to-right" evidence="2">
        <dbReference type="Rhea" id="RHEA:19710"/>
    </physiologicalReaction>
</comment>
<dbReference type="SMART" id="SM00563">
    <property type="entry name" value="PlsC"/>
    <property type="match status" value="1"/>
</dbReference>
<comment type="catalytic activity">
    <reaction evidence="16">
        <text>1-(9Z-octadecenoyl)-sn-glycero-3-phosphate + (9Z,12Z)-octadecadienoyl-CoA = 1-(9Z)-octadecenoyl-2-(9Z,12Z)-octadecadienoyl-sn-glycero-3-phosphate + CoA</text>
        <dbReference type="Rhea" id="RHEA:37159"/>
        <dbReference type="ChEBI" id="CHEBI:57287"/>
        <dbReference type="ChEBI" id="CHEBI:57383"/>
        <dbReference type="ChEBI" id="CHEBI:74544"/>
        <dbReference type="ChEBI" id="CHEBI:74563"/>
    </reaction>
    <physiologicalReaction direction="left-to-right" evidence="16">
        <dbReference type="Rhea" id="RHEA:37160"/>
    </physiologicalReaction>
</comment>
<comment type="catalytic activity">
    <reaction evidence="18">
        <text>1-(9Z-octadecenoyl)-sn-glycero-3-phosphate + (9Z)-octadecenoyl-CoA = 1,2-di-(9Z-octadecenoyl)-sn-glycero-3-phosphate + CoA</text>
        <dbReference type="Rhea" id="RHEA:37131"/>
        <dbReference type="ChEBI" id="CHEBI:57287"/>
        <dbReference type="ChEBI" id="CHEBI:57387"/>
        <dbReference type="ChEBI" id="CHEBI:74544"/>
        <dbReference type="ChEBI" id="CHEBI:74546"/>
    </reaction>
    <physiologicalReaction direction="left-to-right" evidence="18">
        <dbReference type="Rhea" id="RHEA:37132"/>
    </physiologicalReaction>
</comment>
<evidence type="ECO:0000256" key="3">
    <source>
        <dbReference type="ARBA" id="ARBA00000816"/>
    </source>
</evidence>
<keyword evidence="20" id="KW-0812">Transmembrane</keyword>
<evidence type="ECO:0000256" key="12">
    <source>
        <dbReference type="ARBA" id="ARBA00048105"/>
    </source>
</evidence>
<protein>
    <recommendedName>
        <fullName evidence="19">1-acyl-sn-glycerol-3-phosphate acyltransferase</fullName>
        <ecNumber evidence="19">2.3.1.51</ecNumber>
    </recommendedName>
</protein>
<evidence type="ECO:0000256" key="7">
    <source>
        <dbReference type="ARBA" id="ARBA00008655"/>
    </source>
</evidence>
<accession>A0A8K0AD93</accession>
<keyword evidence="19" id="KW-0444">Lipid biosynthesis</keyword>
<dbReference type="InterPro" id="IPR002123">
    <property type="entry name" value="Plipid/glycerol_acylTrfase"/>
</dbReference>
<comment type="catalytic activity">
    <reaction evidence="14">
        <text>heptadecanoyl-CoA + 1-(9Z-octadecenoyl)-sn-glycero-3-phosphate = 1-(9Z)-octadecenoyl-2-heptadecanoyl-sn-glycero-3-phosphate + CoA</text>
        <dbReference type="Rhea" id="RHEA:37155"/>
        <dbReference type="ChEBI" id="CHEBI:57287"/>
        <dbReference type="ChEBI" id="CHEBI:74307"/>
        <dbReference type="ChEBI" id="CHEBI:74544"/>
        <dbReference type="ChEBI" id="CHEBI:74558"/>
    </reaction>
    <physiologicalReaction direction="left-to-right" evidence="14">
        <dbReference type="Rhea" id="RHEA:37156"/>
    </physiologicalReaction>
</comment>
<dbReference type="AlphaFoldDB" id="A0A8K0AD93"/>
<evidence type="ECO:0000256" key="20">
    <source>
        <dbReference type="SAM" id="Phobius"/>
    </source>
</evidence>